<evidence type="ECO:0000259" key="4">
    <source>
        <dbReference type="PROSITE" id="PS51462"/>
    </source>
</evidence>
<sequence>MKTIGQVIPTDWFAPRYPVSVKGICRVDGKIVLLKNERGQWDLPGGKLEKGETVEHCLKREMQEELGVVVNHIGVRLVKTVKVLNQVTVLILICNCETDATAGELSYSYENFGIGLFSEAEAMQRAGHLLEGALK</sequence>
<proteinExistence type="inferred from homology"/>
<comment type="caution">
    <text evidence="5">The sequence shown here is derived from an EMBL/GenBank/DDBJ whole genome shotgun (WGS) entry which is preliminary data.</text>
</comment>
<name>A0A5C6RFR2_9BACT</name>
<dbReference type="GO" id="GO:0016787">
    <property type="term" value="F:hydrolase activity"/>
    <property type="evidence" value="ECO:0007669"/>
    <property type="project" value="UniProtKB-KW"/>
</dbReference>
<evidence type="ECO:0000313" key="5">
    <source>
        <dbReference type="EMBL" id="TXB57916.1"/>
    </source>
</evidence>
<comment type="similarity">
    <text evidence="3">Belongs to the Nudix hydrolase family.</text>
</comment>
<dbReference type="InterPro" id="IPR000086">
    <property type="entry name" value="NUDIX_hydrolase_dom"/>
</dbReference>
<dbReference type="Proteomes" id="UP000321580">
    <property type="component" value="Unassembled WGS sequence"/>
</dbReference>
<dbReference type="PANTHER" id="PTHR43046">
    <property type="entry name" value="GDP-MANNOSE MANNOSYL HYDROLASE"/>
    <property type="match status" value="1"/>
</dbReference>
<evidence type="ECO:0000256" key="1">
    <source>
        <dbReference type="ARBA" id="ARBA00001946"/>
    </source>
</evidence>
<evidence type="ECO:0000256" key="2">
    <source>
        <dbReference type="ARBA" id="ARBA00022801"/>
    </source>
</evidence>
<dbReference type="InterPro" id="IPR020476">
    <property type="entry name" value="Nudix_hydrolase"/>
</dbReference>
<evidence type="ECO:0000256" key="3">
    <source>
        <dbReference type="RuleBase" id="RU003476"/>
    </source>
</evidence>
<organism evidence="5 6">
    <name type="scientific">Phaeodactylibacter luteus</name>
    <dbReference type="NCBI Taxonomy" id="1564516"/>
    <lineage>
        <taxon>Bacteria</taxon>
        <taxon>Pseudomonadati</taxon>
        <taxon>Bacteroidota</taxon>
        <taxon>Saprospiria</taxon>
        <taxon>Saprospirales</taxon>
        <taxon>Haliscomenobacteraceae</taxon>
        <taxon>Phaeodactylibacter</taxon>
    </lineage>
</organism>
<keyword evidence="6" id="KW-1185">Reference proteome</keyword>
<accession>A0A5C6RFR2</accession>
<feature type="domain" description="Nudix hydrolase" evidence="4">
    <location>
        <begin position="14"/>
        <end position="135"/>
    </location>
</feature>
<reference evidence="5 6" key="1">
    <citation type="submission" date="2019-08" db="EMBL/GenBank/DDBJ databases">
        <title>Genome of Phaeodactylibacter luteus.</title>
        <authorList>
            <person name="Bowman J.P."/>
        </authorList>
    </citation>
    <scope>NUCLEOTIDE SEQUENCE [LARGE SCALE GENOMIC DNA]</scope>
    <source>
        <strain evidence="5 6">KCTC 42180</strain>
    </source>
</reference>
<dbReference type="PROSITE" id="PS00893">
    <property type="entry name" value="NUDIX_BOX"/>
    <property type="match status" value="1"/>
</dbReference>
<dbReference type="OrthoDB" id="3532303at2"/>
<dbReference type="AlphaFoldDB" id="A0A5C6RFR2"/>
<dbReference type="PANTHER" id="PTHR43046:SF2">
    <property type="entry name" value="8-OXO-DGTP DIPHOSPHATASE-RELATED"/>
    <property type="match status" value="1"/>
</dbReference>
<protein>
    <submittedName>
        <fullName evidence="5">NUDIX domain-containing protein</fullName>
    </submittedName>
</protein>
<dbReference type="InterPro" id="IPR015797">
    <property type="entry name" value="NUDIX_hydrolase-like_dom_sf"/>
</dbReference>
<dbReference type="SUPFAM" id="SSF55811">
    <property type="entry name" value="Nudix"/>
    <property type="match status" value="1"/>
</dbReference>
<comment type="cofactor">
    <cofactor evidence="1">
        <name>Mg(2+)</name>
        <dbReference type="ChEBI" id="CHEBI:18420"/>
    </cofactor>
</comment>
<evidence type="ECO:0000313" key="6">
    <source>
        <dbReference type="Proteomes" id="UP000321580"/>
    </source>
</evidence>
<dbReference type="PROSITE" id="PS51462">
    <property type="entry name" value="NUDIX"/>
    <property type="match status" value="1"/>
</dbReference>
<dbReference type="InterPro" id="IPR020084">
    <property type="entry name" value="NUDIX_hydrolase_CS"/>
</dbReference>
<dbReference type="EMBL" id="VOOR01000119">
    <property type="protein sequence ID" value="TXB57916.1"/>
    <property type="molecule type" value="Genomic_DNA"/>
</dbReference>
<gene>
    <name evidence="5" type="ORF">FRY97_21670</name>
</gene>
<dbReference type="Gene3D" id="3.90.79.10">
    <property type="entry name" value="Nucleoside Triphosphate Pyrophosphohydrolase"/>
    <property type="match status" value="1"/>
</dbReference>
<dbReference type="PRINTS" id="PR00502">
    <property type="entry name" value="NUDIXFAMILY"/>
</dbReference>
<keyword evidence="2 3" id="KW-0378">Hydrolase</keyword>
<dbReference type="Pfam" id="PF00293">
    <property type="entry name" value="NUDIX"/>
    <property type="match status" value="1"/>
</dbReference>